<evidence type="ECO:0000256" key="2">
    <source>
        <dbReference type="ARBA" id="ARBA00012483"/>
    </source>
</evidence>
<dbReference type="SUPFAM" id="SSF57850">
    <property type="entry name" value="RING/U-box"/>
    <property type="match status" value="1"/>
</dbReference>
<proteinExistence type="predicted"/>
<protein>
    <recommendedName>
        <fullName evidence="2">RING-type E3 ubiquitin transferase</fullName>
        <ecNumber evidence="2">2.3.2.27</ecNumber>
    </recommendedName>
</protein>
<evidence type="ECO:0000256" key="5">
    <source>
        <dbReference type="ARBA" id="ARBA00023163"/>
    </source>
</evidence>
<dbReference type="EC" id="2.3.2.27" evidence="2"/>
<dbReference type="GO" id="GO:0008270">
    <property type="term" value="F:zinc ion binding"/>
    <property type="evidence" value="ECO:0007669"/>
    <property type="project" value="UniProtKB-KW"/>
</dbReference>
<evidence type="ECO:0000313" key="10">
    <source>
        <dbReference type="Proteomes" id="UP001152607"/>
    </source>
</evidence>
<evidence type="ECO:0000256" key="4">
    <source>
        <dbReference type="ARBA" id="ARBA00023015"/>
    </source>
</evidence>
<feature type="region of interest" description="Disordered" evidence="7">
    <location>
        <begin position="79"/>
        <end position="108"/>
    </location>
</feature>
<reference evidence="9" key="1">
    <citation type="submission" date="2023-01" db="EMBL/GenBank/DDBJ databases">
        <authorList>
            <person name="Van Ghelder C."/>
            <person name="Rancurel C."/>
        </authorList>
    </citation>
    <scope>NUCLEOTIDE SEQUENCE</scope>
    <source>
        <strain evidence="9">CNCM I-4278</strain>
    </source>
</reference>
<dbReference type="PANTHER" id="PTHR46077:SF1">
    <property type="entry name" value="TOP1 BINDING ARGININE_SERINE RICH PROTEIN, E3 UBIQUITIN LIGASE"/>
    <property type="match status" value="1"/>
</dbReference>
<dbReference type="EMBL" id="CAOQHR010000008">
    <property type="protein sequence ID" value="CAI6339088.1"/>
    <property type="molecule type" value="Genomic_DNA"/>
</dbReference>
<evidence type="ECO:0000313" key="9">
    <source>
        <dbReference type="EMBL" id="CAI6339088.1"/>
    </source>
</evidence>
<evidence type="ECO:0000256" key="3">
    <source>
        <dbReference type="ARBA" id="ARBA00022679"/>
    </source>
</evidence>
<dbReference type="InterPro" id="IPR013083">
    <property type="entry name" value="Znf_RING/FYVE/PHD"/>
</dbReference>
<accession>A0A9W4URL9</accession>
<gene>
    <name evidence="9" type="ORF">PDIGIT_LOCUS12228</name>
</gene>
<feature type="domain" description="RING-type" evidence="8">
    <location>
        <begin position="17"/>
        <end position="57"/>
    </location>
</feature>
<dbReference type="SMART" id="SM00184">
    <property type="entry name" value="RING"/>
    <property type="match status" value="1"/>
</dbReference>
<keyword evidence="5" id="KW-0804">Transcription</keyword>
<dbReference type="Gene3D" id="3.30.40.10">
    <property type="entry name" value="Zinc/RING finger domain, C3HC4 (zinc finger)"/>
    <property type="match status" value="1"/>
</dbReference>
<dbReference type="AlphaFoldDB" id="A0A9W4URL9"/>
<organism evidence="9 10">
    <name type="scientific">Periconia digitata</name>
    <dbReference type="NCBI Taxonomy" id="1303443"/>
    <lineage>
        <taxon>Eukaryota</taxon>
        <taxon>Fungi</taxon>
        <taxon>Dikarya</taxon>
        <taxon>Ascomycota</taxon>
        <taxon>Pezizomycotina</taxon>
        <taxon>Dothideomycetes</taxon>
        <taxon>Pleosporomycetidae</taxon>
        <taxon>Pleosporales</taxon>
        <taxon>Massarineae</taxon>
        <taxon>Periconiaceae</taxon>
        <taxon>Periconia</taxon>
    </lineage>
</organism>
<comment type="caution">
    <text evidence="9">The sequence shown here is derived from an EMBL/GenBank/DDBJ whole genome shotgun (WGS) entry which is preliminary data.</text>
</comment>
<dbReference type="GO" id="GO:0000209">
    <property type="term" value="P:protein polyubiquitination"/>
    <property type="evidence" value="ECO:0007669"/>
    <property type="project" value="TreeGrafter"/>
</dbReference>
<keyword evidence="6" id="KW-0862">Zinc</keyword>
<dbReference type="InterPro" id="IPR001841">
    <property type="entry name" value="Znf_RING"/>
</dbReference>
<evidence type="ECO:0000256" key="7">
    <source>
        <dbReference type="SAM" id="MobiDB-lite"/>
    </source>
</evidence>
<dbReference type="PANTHER" id="PTHR46077">
    <property type="entry name" value="E3 UBIQUITIN-PROTEIN LIGASE TOPORS"/>
    <property type="match status" value="1"/>
</dbReference>
<comment type="catalytic activity">
    <reaction evidence="1">
        <text>S-ubiquitinyl-[E2 ubiquitin-conjugating enzyme]-L-cysteine + [acceptor protein]-L-lysine = [E2 ubiquitin-conjugating enzyme]-L-cysteine + N(6)-ubiquitinyl-[acceptor protein]-L-lysine.</text>
        <dbReference type="EC" id="2.3.2.27"/>
    </reaction>
</comment>
<dbReference type="Proteomes" id="UP001152607">
    <property type="component" value="Unassembled WGS sequence"/>
</dbReference>
<dbReference type="GO" id="GO:0061630">
    <property type="term" value="F:ubiquitin protein ligase activity"/>
    <property type="evidence" value="ECO:0007669"/>
    <property type="project" value="UniProtKB-EC"/>
</dbReference>
<keyword evidence="10" id="KW-1185">Reference proteome</keyword>
<evidence type="ECO:0000259" key="8">
    <source>
        <dbReference type="PROSITE" id="PS50089"/>
    </source>
</evidence>
<name>A0A9W4URL9_9PLEO</name>
<dbReference type="Pfam" id="PF13639">
    <property type="entry name" value="zf-RING_2"/>
    <property type="match status" value="1"/>
</dbReference>
<sequence>MDGDTVRRELHESDDTCVVCLSQITDRAITVPCNHYAFDFTCLVSWLQQRSACPLCNSNISAVQYEWASPTDYKTYSVRRTPQSQRGAHSSNPATALTPRRQRRPYEQPIPDTAVLRRRHVYRHKLYSYHIGANLHSGYRDVTPSMIATSPELQSKARTWVRRELRVFSFLFADIHGAPPQGATTNSNAEFLLSYIVAITTRVDLKDSSGHAEDLLQEYVGRANARLFLHELNEWMRSPFIKVQEWDRNTYYKELLPERFDDEGFAVS</sequence>
<dbReference type="PROSITE" id="PS50089">
    <property type="entry name" value="ZF_RING_2"/>
    <property type="match status" value="1"/>
</dbReference>
<feature type="compositionally biased region" description="Polar residues" evidence="7">
    <location>
        <begin position="79"/>
        <end position="95"/>
    </location>
</feature>
<dbReference type="GO" id="GO:0006513">
    <property type="term" value="P:protein monoubiquitination"/>
    <property type="evidence" value="ECO:0007669"/>
    <property type="project" value="TreeGrafter"/>
</dbReference>
<evidence type="ECO:0000256" key="6">
    <source>
        <dbReference type="PROSITE-ProRule" id="PRU00175"/>
    </source>
</evidence>
<keyword evidence="6" id="KW-0863">Zinc-finger</keyword>
<keyword evidence="3" id="KW-0808">Transferase</keyword>
<dbReference type="OrthoDB" id="21204at2759"/>
<evidence type="ECO:0000256" key="1">
    <source>
        <dbReference type="ARBA" id="ARBA00000900"/>
    </source>
</evidence>
<keyword evidence="4" id="KW-0805">Transcription regulation</keyword>
<keyword evidence="6" id="KW-0479">Metal-binding</keyword>